<dbReference type="PANTHER" id="PTHR30471">
    <property type="entry name" value="DNA REPAIR PROTEIN RADC"/>
    <property type="match status" value="1"/>
</dbReference>
<comment type="similarity">
    <text evidence="6">Belongs to the UPF0758 family.</text>
</comment>
<dbReference type="SUPFAM" id="SSF102712">
    <property type="entry name" value="JAB1/MPN domain"/>
    <property type="match status" value="1"/>
</dbReference>
<evidence type="ECO:0000256" key="4">
    <source>
        <dbReference type="ARBA" id="ARBA00022833"/>
    </source>
</evidence>
<protein>
    <submittedName>
        <fullName evidence="8">DNA repair protein radc</fullName>
    </submittedName>
</protein>
<keyword evidence="2" id="KW-0479">Metal-binding</keyword>
<dbReference type="GO" id="GO:0046872">
    <property type="term" value="F:metal ion binding"/>
    <property type="evidence" value="ECO:0007669"/>
    <property type="project" value="UniProtKB-KW"/>
</dbReference>
<evidence type="ECO:0000259" key="7">
    <source>
        <dbReference type="PROSITE" id="PS50249"/>
    </source>
</evidence>
<keyword evidence="1" id="KW-0645">Protease</keyword>
<accession>H9UKS1</accession>
<gene>
    <name evidence="8" type="ordered locus">Spiaf_2066</name>
</gene>
<keyword evidence="4" id="KW-0862">Zinc</keyword>
<dbReference type="PROSITE" id="PS50249">
    <property type="entry name" value="MPN"/>
    <property type="match status" value="1"/>
</dbReference>
<dbReference type="AlphaFoldDB" id="H9UKS1"/>
<dbReference type="eggNOG" id="COG2003">
    <property type="taxonomic scope" value="Bacteria"/>
</dbReference>
<evidence type="ECO:0000256" key="3">
    <source>
        <dbReference type="ARBA" id="ARBA00022801"/>
    </source>
</evidence>
<dbReference type="CDD" id="cd08071">
    <property type="entry name" value="MPN_DUF2466"/>
    <property type="match status" value="1"/>
</dbReference>
<reference evidence="9" key="1">
    <citation type="journal article" date="2013" name="Stand. Genomic Sci.">
        <title>Complete genome sequence of the halophilic bacterium Spirochaeta africana type strain (Z-7692(T)) from the alkaline Lake Magadi in the East African Rift.</title>
        <authorList>
            <person name="Liolos K."/>
            <person name="Abt B."/>
            <person name="Scheuner C."/>
            <person name="Teshima H."/>
            <person name="Held B."/>
            <person name="Lapidus A."/>
            <person name="Nolan M."/>
            <person name="Lucas S."/>
            <person name="Deshpande S."/>
            <person name="Cheng J.F."/>
            <person name="Tapia R."/>
            <person name="Goodwin L.A."/>
            <person name="Pitluck S."/>
            <person name="Pagani I."/>
            <person name="Ivanova N."/>
            <person name="Mavromatis K."/>
            <person name="Mikhailova N."/>
            <person name="Huntemann M."/>
            <person name="Pati A."/>
            <person name="Chen A."/>
            <person name="Palaniappan K."/>
            <person name="Land M."/>
            <person name="Rohde M."/>
            <person name="Tindall B.J."/>
            <person name="Detter J.C."/>
            <person name="Goker M."/>
            <person name="Bristow J."/>
            <person name="Eisen J.A."/>
            <person name="Markowitz V."/>
            <person name="Hugenholtz P."/>
            <person name="Woyke T."/>
            <person name="Klenk H.P."/>
            <person name="Kyrpides N.C."/>
        </authorList>
    </citation>
    <scope>NUCLEOTIDE SEQUENCE</scope>
    <source>
        <strain evidence="9">ATCC 700263 / DSM 8902 / Z-7692</strain>
    </source>
</reference>
<dbReference type="STRING" id="889378.Spiaf_2066"/>
<dbReference type="PATRIC" id="fig|889378.3.peg.2053"/>
<dbReference type="OrthoDB" id="9804482at2"/>
<dbReference type="InterPro" id="IPR020891">
    <property type="entry name" value="UPF0758_CS"/>
</dbReference>
<name>H9UKS1_SPIAZ</name>
<dbReference type="PROSITE" id="PS01302">
    <property type="entry name" value="UPF0758"/>
    <property type="match status" value="1"/>
</dbReference>
<organism evidence="8 9">
    <name type="scientific">Spirochaeta africana (strain ATCC 700263 / DSM 8902 / Z-7692)</name>
    <dbReference type="NCBI Taxonomy" id="889378"/>
    <lineage>
        <taxon>Bacteria</taxon>
        <taxon>Pseudomonadati</taxon>
        <taxon>Spirochaetota</taxon>
        <taxon>Spirochaetia</taxon>
        <taxon>Spirochaetales</taxon>
        <taxon>Spirochaetaceae</taxon>
        <taxon>Spirochaeta</taxon>
    </lineage>
</organism>
<dbReference type="HOGENOM" id="CLU_073529_0_2_12"/>
<keyword evidence="9" id="KW-1185">Reference proteome</keyword>
<evidence type="ECO:0000256" key="2">
    <source>
        <dbReference type="ARBA" id="ARBA00022723"/>
    </source>
</evidence>
<evidence type="ECO:0000313" key="8">
    <source>
        <dbReference type="EMBL" id="AFG38114.1"/>
    </source>
</evidence>
<dbReference type="Pfam" id="PF04002">
    <property type="entry name" value="RadC"/>
    <property type="match status" value="1"/>
</dbReference>
<dbReference type="GO" id="GO:0006508">
    <property type="term" value="P:proteolysis"/>
    <property type="evidence" value="ECO:0007669"/>
    <property type="project" value="UniProtKB-KW"/>
</dbReference>
<dbReference type="InterPro" id="IPR001405">
    <property type="entry name" value="UPF0758"/>
</dbReference>
<dbReference type="InterPro" id="IPR025657">
    <property type="entry name" value="RadC_JAB"/>
</dbReference>
<keyword evidence="3" id="KW-0378">Hydrolase</keyword>
<dbReference type="Pfam" id="PF20582">
    <property type="entry name" value="UPF0758_N"/>
    <property type="match status" value="1"/>
</dbReference>
<dbReference type="Gene3D" id="3.40.140.10">
    <property type="entry name" value="Cytidine Deaminase, domain 2"/>
    <property type="match status" value="1"/>
</dbReference>
<dbReference type="EMBL" id="CP003282">
    <property type="protein sequence ID" value="AFG38114.1"/>
    <property type="molecule type" value="Genomic_DNA"/>
</dbReference>
<keyword evidence="5" id="KW-0482">Metalloprotease</keyword>
<evidence type="ECO:0000256" key="6">
    <source>
        <dbReference type="RuleBase" id="RU003797"/>
    </source>
</evidence>
<dbReference type="KEGG" id="sfc:Spiaf_2066"/>
<dbReference type="NCBIfam" id="TIGR00608">
    <property type="entry name" value="radc"/>
    <property type="match status" value="1"/>
</dbReference>
<evidence type="ECO:0000256" key="1">
    <source>
        <dbReference type="ARBA" id="ARBA00022670"/>
    </source>
</evidence>
<evidence type="ECO:0000256" key="5">
    <source>
        <dbReference type="ARBA" id="ARBA00023049"/>
    </source>
</evidence>
<dbReference type="NCBIfam" id="NF000642">
    <property type="entry name" value="PRK00024.1"/>
    <property type="match status" value="1"/>
</dbReference>
<feature type="domain" description="MPN" evidence="7">
    <location>
        <begin position="104"/>
        <end position="225"/>
    </location>
</feature>
<dbReference type="InterPro" id="IPR037518">
    <property type="entry name" value="MPN"/>
</dbReference>
<sequence>MTQMITCRKIGDLECHDRPRERLHRYGAEGISDAELISVLIGSGGQGRSVTAIANDVVNLLDRVNGSADLSRLTQIKGLGPAKTAILAAAIELGRRQLSLDRRRIRIPQDALPVLSHYADRQQELFLCTTLNGAHEVIRTHVVSVGLVNRTMVHPREVYACAIQDRAAAILVAHNHPSGNCTPSAEDREVTNRLGAAGRVIGISLLDHIIFTRSGYYSFLEQGEL</sequence>
<dbReference type="RefSeq" id="WP_014456097.1">
    <property type="nucleotide sequence ID" value="NC_017098.1"/>
</dbReference>
<dbReference type="GO" id="GO:0008237">
    <property type="term" value="F:metallopeptidase activity"/>
    <property type="evidence" value="ECO:0007669"/>
    <property type="project" value="UniProtKB-KW"/>
</dbReference>
<evidence type="ECO:0000313" key="9">
    <source>
        <dbReference type="Proteomes" id="UP000007383"/>
    </source>
</evidence>
<dbReference type="PANTHER" id="PTHR30471:SF3">
    <property type="entry name" value="UPF0758 PROTEIN YEES-RELATED"/>
    <property type="match status" value="1"/>
</dbReference>
<dbReference type="Proteomes" id="UP000007383">
    <property type="component" value="Chromosome"/>
</dbReference>
<proteinExistence type="inferred from homology"/>
<dbReference type="InterPro" id="IPR046778">
    <property type="entry name" value="UPF0758_N"/>
</dbReference>